<keyword evidence="1" id="KW-0472">Membrane</keyword>
<evidence type="ECO:0000259" key="2">
    <source>
        <dbReference type="Pfam" id="PF13808"/>
    </source>
</evidence>
<dbReference type="AlphaFoldDB" id="A0A5Q0BC58"/>
<protein>
    <submittedName>
        <fullName evidence="3">Transposase family protein</fullName>
    </submittedName>
</protein>
<dbReference type="OrthoDB" id="8001376at2"/>
<name>A0A5Q0BC58_9GAMM</name>
<feature type="domain" description="H repeat-associated protein N-terminal" evidence="2">
    <location>
        <begin position="4"/>
        <end position="44"/>
    </location>
</feature>
<accession>A0A5Q0BC58</accession>
<proteinExistence type="predicted"/>
<sequence>MSLIEHFATLEDPRIERKKLLGLIDLIVLSVCAISSGAEWWQGIV</sequence>
<gene>
    <name evidence="3" type="ORF">F6R98_00975</name>
</gene>
<dbReference type="EMBL" id="CP044205">
    <property type="protein sequence ID" value="QFY41370.1"/>
    <property type="molecule type" value="Genomic_DNA"/>
</dbReference>
<evidence type="ECO:0000313" key="4">
    <source>
        <dbReference type="Proteomes" id="UP000325755"/>
    </source>
</evidence>
<dbReference type="KEGG" id="mmob:F6R98_00975"/>
<keyword evidence="4" id="KW-1185">Reference proteome</keyword>
<organism evidence="3 4">
    <name type="scientific">Candidatus Methylospira mobilis</name>
    <dbReference type="NCBI Taxonomy" id="1808979"/>
    <lineage>
        <taxon>Bacteria</taxon>
        <taxon>Pseudomonadati</taxon>
        <taxon>Pseudomonadota</taxon>
        <taxon>Gammaproteobacteria</taxon>
        <taxon>Methylococcales</taxon>
        <taxon>Methylococcaceae</taxon>
        <taxon>Candidatus Methylospira</taxon>
    </lineage>
</organism>
<dbReference type="InParanoid" id="A0A5Q0BC58"/>
<dbReference type="Pfam" id="PF13808">
    <property type="entry name" value="DDE_Tnp_1_assoc"/>
    <property type="match status" value="1"/>
</dbReference>
<keyword evidence="1" id="KW-0812">Transmembrane</keyword>
<evidence type="ECO:0000256" key="1">
    <source>
        <dbReference type="SAM" id="Phobius"/>
    </source>
</evidence>
<dbReference type="RefSeq" id="WP_153247349.1">
    <property type="nucleotide sequence ID" value="NZ_CP044205.1"/>
</dbReference>
<dbReference type="InterPro" id="IPR032806">
    <property type="entry name" value="YbfD_N"/>
</dbReference>
<feature type="transmembrane region" description="Helical" evidence="1">
    <location>
        <begin position="20"/>
        <end position="41"/>
    </location>
</feature>
<dbReference type="Proteomes" id="UP000325755">
    <property type="component" value="Chromosome"/>
</dbReference>
<reference evidence="3 4" key="1">
    <citation type="submission" date="2019-09" db="EMBL/GenBank/DDBJ databases">
        <title>Ecophysiology of the spiral-shaped methanotroph Methylospira mobilis as revealed by the complete genome sequence.</title>
        <authorList>
            <person name="Oshkin I.Y."/>
            <person name="Dedysh S.N."/>
            <person name="Miroshnikov K."/>
            <person name="Danilova O.V."/>
            <person name="Hakobyan A."/>
            <person name="Liesack W."/>
        </authorList>
    </citation>
    <scope>NUCLEOTIDE SEQUENCE [LARGE SCALE GENOMIC DNA]</scope>
    <source>
        <strain evidence="3 4">Shm1</strain>
    </source>
</reference>
<evidence type="ECO:0000313" key="3">
    <source>
        <dbReference type="EMBL" id="QFY41370.1"/>
    </source>
</evidence>
<keyword evidence="1" id="KW-1133">Transmembrane helix</keyword>